<dbReference type="InterPro" id="IPR006020">
    <property type="entry name" value="PTB/PI_dom"/>
</dbReference>
<feature type="compositionally biased region" description="Low complexity" evidence="4">
    <location>
        <begin position="283"/>
        <end position="292"/>
    </location>
</feature>
<protein>
    <submittedName>
        <fullName evidence="5">Uncharacterized protein</fullName>
    </submittedName>
</protein>
<feature type="compositionally biased region" description="Basic and acidic residues" evidence="4">
    <location>
        <begin position="136"/>
        <end position="151"/>
    </location>
</feature>
<feature type="region of interest" description="Disordered" evidence="4">
    <location>
        <begin position="260"/>
        <end position="413"/>
    </location>
</feature>
<dbReference type="AlphaFoldDB" id="A0A7R8WC97"/>
<dbReference type="SUPFAM" id="SSF50729">
    <property type="entry name" value="PH domain-like"/>
    <property type="match status" value="1"/>
</dbReference>
<dbReference type="CDD" id="cd06720">
    <property type="entry name" value="PDZ1_APBA1_3-like"/>
    <property type="match status" value="1"/>
</dbReference>
<dbReference type="GO" id="GO:0007268">
    <property type="term" value="P:chemical synaptic transmission"/>
    <property type="evidence" value="ECO:0007669"/>
    <property type="project" value="TreeGrafter"/>
</dbReference>
<feature type="region of interest" description="Disordered" evidence="4">
    <location>
        <begin position="54"/>
        <end position="192"/>
    </location>
</feature>
<dbReference type="FunFam" id="2.30.42.10:FF:000007">
    <property type="entry name" value="Amyloid beta A4 protein-binding family A member"/>
    <property type="match status" value="1"/>
</dbReference>
<dbReference type="InterPro" id="IPR011993">
    <property type="entry name" value="PH-like_dom_sf"/>
</dbReference>
<feature type="compositionally biased region" description="Basic and acidic residues" evidence="4">
    <location>
        <begin position="499"/>
        <end position="528"/>
    </location>
</feature>
<feature type="compositionally biased region" description="Low complexity" evidence="4">
    <location>
        <begin position="95"/>
        <end position="110"/>
    </location>
</feature>
<feature type="compositionally biased region" description="Low complexity" evidence="4">
    <location>
        <begin position="179"/>
        <end position="192"/>
    </location>
</feature>
<dbReference type="SMART" id="SM00462">
    <property type="entry name" value="PTB"/>
    <property type="match status" value="1"/>
</dbReference>
<dbReference type="SMART" id="SM00228">
    <property type="entry name" value="PDZ"/>
    <property type="match status" value="2"/>
</dbReference>
<keyword evidence="3" id="KW-0677">Repeat</keyword>
<keyword evidence="1" id="KW-0813">Transport</keyword>
<dbReference type="Pfam" id="PF00640">
    <property type="entry name" value="PID"/>
    <property type="match status" value="1"/>
</dbReference>
<feature type="compositionally biased region" description="Low complexity" evidence="4">
    <location>
        <begin position="472"/>
        <end position="485"/>
    </location>
</feature>
<feature type="compositionally biased region" description="Basic and acidic residues" evidence="4">
    <location>
        <begin position="67"/>
        <end position="78"/>
    </location>
</feature>
<feature type="compositionally biased region" description="Low complexity" evidence="4">
    <location>
        <begin position="631"/>
        <end position="662"/>
    </location>
</feature>
<feature type="compositionally biased region" description="Basic and acidic residues" evidence="4">
    <location>
        <begin position="271"/>
        <end position="282"/>
    </location>
</feature>
<dbReference type="PROSITE" id="PS01179">
    <property type="entry name" value="PID"/>
    <property type="match status" value="1"/>
</dbReference>
<proteinExistence type="predicted"/>
<dbReference type="CDD" id="cd06793">
    <property type="entry name" value="PDZ2_APBA1_3-like"/>
    <property type="match status" value="1"/>
</dbReference>
<dbReference type="GO" id="GO:0005737">
    <property type="term" value="C:cytoplasm"/>
    <property type="evidence" value="ECO:0007669"/>
    <property type="project" value="TreeGrafter"/>
</dbReference>
<feature type="compositionally biased region" description="Polar residues" evidence="4">
    <location>
        <begin position="111"/>
        <end position="128"/>
    </location>
</feature>
<dbReference type="GO" id="GO:0043197">
    <property type="term" value="C:dendritic spine"/>
    <property type="evidence" value="ECO:0007669"/>
    <property type="project" value="TreeGrafter"/>
</dbReference>
<evidence type="ECO:0000256" key="1">
    <source>
        <dbReference type="ARBA" id="ARBA00022448"/>
    </source>
</evidence>
<dbReference type="CDD" id="cd01208">
    <property type="entry name" value="PTB_X11"/>
    <property type="match status" value="1"/>
</dbReference>
<evidence type="ECO:0000256" key="2">
    <source>
        <dbReference type="ARBA" id="ARBA00022553"/>
    </source>
</evidence>
<feature type="compositionally biased region" description="Basic and acidic residues" evidence="4">
    <location>
        <begin position="329"/>
        <end position="343"/>
    </location>
</feature>
<dbReference type="EMBL" id="OB660840">
    <property type="protein sequence ID" value="CAD7226477.1"/>
    <property type="molecule type" value="Genomic_DNA"/>
</dbReference>
<evidence type="ECO:0000313" key="5">
    <source>
        <dbReference type="EMBL" id="CAD7226477.1"/>
    </source>
</evidence>
<keyword evidence="2" id="KW-0597">Phosphoprotein</keyword>
<dbReference type="Pfam" id="PF00595">
    <property type="entry name" value="PDZ"/>
    <property type="match status" value="2"/>
</dbReference>
<dbReference type="PANTHER" id="PTHR12345:SF16">
    <property type="entry name" value="X11L, ISOFORM F-RELATED"/>
    <property type="match status" value="1"/>
</dbReference>
<feature type="compositionally biased region" description="Basic and acidic residues" evidence="4">
    <location>
        <begin position="612"/>
        <end position="629"/>
    </location>
</feature>
<dbReference type="GO" id="GO:0005886">
    <property type="term" value="C:plasma membrane"/>
    <property type="evidence" value="ECO:0007669"/>
    <property type="project" value="TreeGrafter"/>
</dbReference>
<feature type="compositionally biased region" description="Acidic residues" evidence="4">
    <location>
        <begin position="54"/>
        <end position="66"/>
    </location>
</feature>
<feature type="compositionally biased region" description="Low complexity" evidence="4">
    <location>
        <begin position="732"/>
        <end position="752"/>
    </location>
</feature>
<dbReference type="PANTHER" id="PTHR12345">
    <property type="entry name" value="SYNTENIN RELATED"/>
    <property type="match status" value="1"/>
</dbReference>
<feature type="compositionally biased region" description="Basic residues" evidence="4">
    <location>
        <begin position="560"/>
        <end position="578"/>
    </location>
</feature>
<feature type="region of interest" description="Disordered" evidence="4">
    <location>
        <begin position="431"/>
        <end position="771"/>
    </location>
</feature>
<gene>
    <name evidence="5" type="ORF">CTOB1V02_LOCUS4395</name>
</gene>
<evidence type="ECO:0000256" key="4">
    <source>
        <dbReference type="SAM" id="MobiDB-lite"/>
    </source>
</evidence>
<reference evidence="5" key="1">
    <citation type="submission" date="2020-11" db="EMBL/GenBank/DDBJ databases">
        <authorList>
            <person name="Tran Van P."/>
        </authorList>
    </citation>
    <scope>NUCLEOTIDE SEQUENCE</scope>
</reference>
<feature type="compositionally biased region" description="Basic and acidic residues" evidence="4">
    <location>
        <begin position="665"/>
        <end position="682"/>
    </location>
</feature>
<dbReference type="SUPFAM" id="SSF50156">
    <property type="entry name" value="PDZ domain-like"/>
    <property type="match status" value="2"/>
</dbReference>
<dbReference type="InterPro" id="IPR036034">
    <property type="entry name" value="PDZ_sf"/>
</dbReference>
<dbReference type="InterPro" id="IPR051230">
    <property type="entry name" value="APP-Binding"/>
</dbReference>
<name>A0A7R8WC97_9CRUS</name>
<feature type="compositionally biased region" description="Polar residues" evidence="4">
    <location>
        <begin position="1"/>
        <end position="23"/>
    </location>
</feature>
<feature type="compositionally biased region" description="Basic and acidic residues" evidence="4">
    <location>
        <begin position="362"/>
        <end position="391"/>
    </location>
</feature>
<dbReference type="OrthoDB" id="5987010at2759"/>
<dbReference type="Gene3D" id="2.30.29.30">
    <property type="entry name" value="Pleckstrin-homology domain (PH domain)/Phosphotyrosine-binding domain (PTB)"/>
    <property type="match status" value="1"/>
</dbReference>
<dbReference type="InterPro" id="IPR001478">
    <property type="entry name" value="PDZ"/>
</dbReference>
<dbReference type="Gene3D" id="2.30.42.10">
    <property type="match status" value="2"/>
</dbReference>
<organism evidence="5">
    <name type="scientific">Cyprideis torosa</name>
    <dbReference type="NCBI Taxonomy" id="163714"/>
    <lineage>
        <taxon>Eukaryota</taxon>
        <taxon>Metazoa</taxon>
        <taxon>Ecdysozoa</taxon>
        <taxon>Arthropoda</taxon>
        <taxon>Crustacea</taxon>
        <taxon>Oligostraca</taxon>
        <taxon>Ostracoda</taxon>
        <taxon>Podocopa</taxon>
        <taxon>Podocopida</taxon>
        <taxon>Cytherocopina</taxon>
        <taxon>Cytheroidea</taxon>
        <taxon>Cytherideidae</taxon>
        <taxon>Cyprideis</taxon>
    </lineage>
</organism>
<sequence>MERTHFLSSLTSSAKPVKASSSGEPIWESLSGVLVGKMISPERRSKLSSFYYDVDEDPASSDEQETAEAKNSDTKSETLRVIGNVPIARYEGSPRRLVPRSSSSRFPTTSGWSAGNLPSDSMKRSTSYPPAFETVIDDRGESCSNRDEPEQRQQPPPPPPLYSSHHRQRVPGFPKRVTETSTTETDPSSATDLLLCLSGEEEAQVKTSPIKPSVPSSSKAIDCRNVLEEFFGSSYHSQHLPSDSYEKEGGFLLPTCRSSRLSSACGDDDERSSTQERSEWSSKKSSIIPISSCVDDDLDELDGQPSPQARRQRPRDKDTLVMQLSTSAGDEKSVSLHGGESKGELPVLADGLSSGEDDEEQSSEKEDETKVLESSNHENGDDLSPTREAIRRQLNALELGMADSSSRKQRSYPCYDFRDRDEREENLFICEVGDAVEESSDRDRDSSHSSSSPHKQEQVLIPGLPEPNLVISSLPSRRLAPSSSRDVFATSPSESVAPVEHRLWDYSDQFERVGKRSTKISEDRRDEENQWSPTQKQEFHHASPFAGLKEGRLTPPRASLTRHRRGGSPSSHHRRHFPHASPLHPEEDRHSCSPPPPAPESVRSTPWSCSHVDNDPQHRMIGDSKERRGSLPHSHSSSSSGGPERISEASSRTSSTGSSVSIDQAVREYRETLLQRKRELDHQMQTARGGGSDDEEADRPPHAAGASYIVKKEVEEEDLDTDQETDRLLGEQRSSPPTQTSQSPPQNGSAPRDGGGGSATGGPKKRGKSKEALIEGVLFRARYLGTTELVCEGQQPTKTTRMMQAEEAVSRIKAPDGETQPSTEVDLFISTEKIMVLNTDLKEIMIDHGLRSISYVADIGDLLVLMARRRRPPTESGIAKIPKMISHVFESEEATFIAQSIGQAFQAAYMEFLKANGIEDTFIRDLDYQEVLNSQEIFNDELTMFAEKDHQKDVIVPKAKGEILGIVIVESGWGSMVPTVVIANLLPSGPAARCGSVNIGDQIIAINGISLVGLPLSQCQTCIKNTKHQTAVKMTLVPCAPVVEVMIKRPDTKYQLGFSVQNGVICSLLRGGIAERGGVRVGHRIIEINHQSVVAVPHEKIVNLLATSVGEISMKTMPTSMFRLLTGQETPVYI</sequence>
<feature type="region of interest" description="Disordered" evidence="4">
    <location>
        <begin position="1"/>
        <end position="24"/>
    </location>
</feature>
<accession>A0A7R8WC97</accession>
<dbReference type="PROSITE" id="PS50106">
    <property type="entry name" value="PDZ"/>
    <property type="match status" value="2"/>
</dbReference>
<dbReference type="FunFam" id="2.30.42.10:FF:000017">
    <property type="entry name" value="Amyloid beta A4 protein-binding family A member 1"/>
    <property type="match status" value="1"/>
</dbReference>
<evidence type="ECO:0000256" key="3">
    <source>
        <dbReference type="ARBA" id="ARBA00022737"/>
    </source>
</evidence>